<dbReference type="GO" id="GO:0032798">
    <property type="term" value="C:Swi5-Sfr1 complex"/>
    <property type="evidence" value="ECO:0007669"/>
    <property type="project" value="TreeGrafter"/>
</dbReference>
<evidence type="ECO:0000313" key="5">
    <source>
        <dbReference type="Proteomes" id="UP000076722"/>
    </source>
</evidence>
<comment type="similarity">
    <text evidence="1">Belongs to the SWI5/SAE3 family.</text>
</comment>
<name>A0A164PY94_9AGAM</name>
<dbReference type="AlphaFoldDB" id="A0A164PY94"/>
<dbReference type="Pfam" id="PF07061">
    <property type="entry name" value="Swi5"/>
    <property type="match status" value="1"/>
</dbReference>
<keyword evidence="3" id="KW-0234">DNA repair</keyword>
<dbReference type="STRING" id="1314777.A0A164PY94"/>
<dbReference type="EMBL" id="KV419430">
    <property type="protein sequence ID" value="KZS89148.1"/>
    <property type="molecule type" value="Genomic_DNA"/>
</dbReference>
<dbReference type="GO" id="GO:0010772">
    <property type="term" value="P:meiotic DNA recombinase assembly involved in reciprocal meiotic recombination"/>
    <property type="evidence" value="ECO:0007669"/>
    <property type="project" value="TreeGrafter"/>
</dbReference>
<dbReference type="GO" id="GO:0034974">
    <property type="term" value="C:Swi5-Swi2 complex"/>
    <property type="evidence" value="ECO:0007669"/>
    <property type="project" value="TreeGrafter"/>
</dbReference>
<dbReference type="InterPro" id="IPR010760">
    <property type="entry name" value="DNA-repair_Swi5"/>
</dbReference>
<reference evidence="4 5" key="1">
    <citation type="journal article" date="2016" name="Mol. Biol. Evol.">
        <title>Comparative Genomics of Early-Diverging Mushroom-Forming Fungi Provides Insights into the Origins of Lignocellulose Decay Capabilities.</title>
        <authorList>
            <person name="Nagy L.G."/>
            <person name="Riley R."/>
            <person name="Tritt A."/>
            <person name="Adam C."/>
            <person name="Daum C."/>
            <person name="Floudas D."/>
            <person name="Sun H."/>
            <person name="Yadav J.S."/>
            <person name="Pangilinan J."/>
            <person name="Larsson K.H."/>
            <person name="Matsuura K."/>
            <person name="Barry K."/>
            <person name="Labutti K."/>
            <person name="Kuo R."/>
            <person name="Ohm R.A."/>
            <person name="Bhattacharya S.S."/>
            <person name="Shirouzu T."/>
            <person name="Yoshinaga Y."/>
            <person name="Martin F.M."/>
            <person name="Grigoriev I.V."/>
            <person name="Hibbett D.S."/>
        </authorList>
    </citation>
    <scope>NUCLEOTIDE SEQUENCE [LARGE SCALE GENOMIC DNA]</scope>
    <source>
        <strain evidence="4 5">HHB9708</strain>
    </source>
</reference>
<accession>A0A164PY94</accession>
<proteinExistence type="inferred from homology"/>
<keyword evidence="2" id="KW-0227">DNA damage</keyword>
<organism evidence="4 5">
    <name type="scientific">Sistotremastrum niveocremeum HHB9708</name>
    <dbReference type="NCBI Taxonomy" id="1314777"/>
    <lineage>
        <taxon>Eukaryota</taxon>
        <taxon>Fungi</taxon>
        <taxon>Dikarya</taxon>
        <taxon>Basidiomycota</taxon>
        <taxon>Agaricomycotina</taxon>
        <taxon>Agaricomycetes</taxon>
        <taxon>Sistotremastrales</taxon>
        <taxon>Sistotremastraceae</taxon>
        <taxon>Sertulicium</taxon>
        <taxon>Sertulicium niveocremeum</taxon>
    </lineage>
</organism>
<dbReference type="Proteomes" id="UP000076722">
    <property type="component" value="Unassembled WGS sequence"/>
</dbReference>
<dbReference type="GO" id="GO:0000709">
    <property type="term" value="P:meiotic joint molecule formation"/>
    <property type="evidence" value="ECO:0007669"/>
    <property type="project" value="TreeGrafter"/>
</dbReference>
<evidence type="ECO:0000256" key="1">
    <source>
        <dbReference type="ARBA" id="ARBA00008060"/>
    </source>
</evidence>
<gene>
    <name evidence="4" type="ORF">SISNIDRAFT_459140</name>
</gene>
<sequence>MSSKKTDIKARALALQAEIDELKSKLGKDVVAEVVVNKHIKLLHQYNEAKDATQILIGRLAAARQTTVKNLHEEYGLGAED</sequence>
<evidence type="ECO:0000256" key="2">
    <source>
        <dbReference type="ARBA" id="ARBA00022763"/>
    </source>
</evidence>
<protein>
    <recommendedName>
        <fullName evidence="6">Swi5-domain-containing protein</fullName>
    </recommendedName>
</protein>
<evidence type="ECO:0000256" key="3">
    <source>
        <dbReference type="ARBA" id="ARBA00023204"/>
    </source>
</evidence>
<dbReference type="PANTHER" id="PTHR28529">
    <property type="entry name" value="DNA REPAIR PROTEIN SWI5 HOMOLOG"/>
    <property type="match status" value="1"/>
</dbReference>
<dbReference type="PANTHER" id="PTHR28529:SF2">
    <property type="entry name" value="DNA REPAIR PROTEIN SWI5 HOMOLOG"/>
    <property type="match status" value="1"/>
</dbReference>
<evidence type="ECO:0000313" key="4">
    <source>
        <dbReference type="EMBL" id="KZS89148.1"/>
    </source>
</evidence>
<keyword evidence="5" id="KW-1185">Reference proteome</keyword>
<dbReference type="Gene3D" id="1.20.5.170">
    <property type="match status" value="1"/>
</dbReference>
<evidence type="ECO:0008006" key="6">
    <source>
        <dbReference type="Google" id="ProtNLM"/>
    </source>
</evidence>
<dbReference type="OrthoDB" id="255837at2759"/>